<organism evidence="6 7">
    <name type="scientific">Rubripirellula reticaptiva</name>
    <dbReference type="NCBI Taxonomy" id="2528013"/>
    <lineage>
        <taxon>Bacteria</taxon>
        <taxon>Pseudomonadati</taxon>
        <taxon>Planctomycetota</taxon>
        <taxon>Planctomycetia</taxon>
        <taxon>Pirellulales</taxon>
        <taxon>Pirellulaceae</taxon>
        <taxon>Rubripirellula</taxon>
    </lineage>
</organism>
<name>A0A5C6F5Y7_9BACT</name>
<dbReference type="AlphaFoldDB" id="A0A5C6F5Y7"/>
<dbReference type="RefSeq" id="WP_146534063.1">
    <property type="nucleotide sequence ID" value="NZ_SJPX01000002.1"/>
</dbReference>
<keyword evidence="1" id="KW-0813">Transport</keyword>
<evidence type="ECO:0000313" key="6">
    <source>
        <dbReference type="EMBL" id="TWU55970.1"/>
    </source>
</evidence>
<feature type="domain" description="CzcB-like C-terminal circularly permuted SH3-like" evidence="5">
    <location>
        <begin position="244"/>
        <end position="309"/>
    </location>
</feature>
<feature type="domain" description="CzcB-like barrel-sandwich hybrid" evidence="4">
    <location>
        <begin position="87"/>
        <end position="159"/>
    </location>
</feature>
<accession>A0A5C6F5Y7</accession>
<dbReference type="InterPro" id="IPR058647">
    <property type="entry name" value="BSH_CzcB-like"/>
</dbReference>
<reference evidence="6 7" key="1">
    <citation type="submission" date="2019-02" db="EMBL/GenBank/DDBJ databases">
        <title>Deep-cultivation of Planctomycetes and their phenomic and genomic characterization uncovers novel biology.</title>
        <authorList>
            <person name="Wiegand S."/>
            <person name="Jogler M."/>
            <person name="Boedeker C."/>
            <person name="Pinto D."/>
            <person name="Vollmers J."/>
            <person name="Rivas-Marin E."/>
            <person name="Kohn T."/>
            <person name="Peeters S.H."/>
            <person name="Heuer A."/>
            <person name="Rast P."/>
            <person name="Oberbeckmann S."/>
            <person name="Bunk B."/>
            <person name="Jeske O."/>
            <person name="Meyerdierks A."/>
            <person name="Storesund J.E."/>
            <person name="Kallscheuer N."/>
            <person name="Luecker S."/>
            <person name="Lage O.M."/>
            <person name="Pohl T."/>
            <person name="Merkel B.J."/>
            <person name="Hornburger P."/>
            <person name="Mueller R.-W."/>
            <person name="Bruemmer F."/>
            <person name="Labrenz M."/>
            <person name="Spormann A.M."/>
            <person name="Op Den Camp H."/>
            <person name="Overmann J."/>
            <person name="Amann R."/>
            <person name="Jetten M.S.M."/>
            <person name="Mascher T."/>
            <person name="Medema M.H."/>
            <person name="Devos D.P."/>
            <person name="Kaster A.-K."/>
            <person name="Ovreas L."/>
            <person name="Rohde M."/>
            <person name="Galperin M.Y."/>
            <person name="Jogler C."/>
        </authorList>
    </citation>
    <scope>NUCLEOTIDE SEQUENCE [LARGE SCALE GENOMIC DNA]</scope>
    <source>
        <strain evidence="6 7">Poly59</strain>
    </source>
</reference>
<gene>
    <name evidence="6" type="primary">czcB_2</name>
    <name evidence="6" type="ORF">Poly59_22730</name>
</gene>
<dbReference type="GO" id="GO:0015679">
    <property type="term" value="P:plasma membrane copper ion transport"/>
    <property type="evidence" value="ECO:0007669"/>
    <property type="project" value="TreeGrafter"/>
</dbReference>
<protein>
    <submittedName>
        <fullName evidence="6">Cobalt-zinc-cadmium resistance protein CzcB</fullName>
    </submittedName>
</protein>
<dbReference type="InterPro" id="IPR058649">
    <property type="entry name" value="CzcB_C"/>
</dbReference>
<dbReference type="EMBL" id="SJPX01000002">
    <property type="protein sequence ID" value="TWU55970.1"/>
    <property type="molecule type" value="Genomic_DNA"/>
</dbReference>
<dbReference type="GO" id="GO:0060003">
    <property type="term" value="P:copper ion export"/>
    <property type="evidence" value="ECO:0007669"/>
    <property type="project" value="TreeGrafter"/>
</dbReference>
<evidence type="ECO:0000259" key="3">
    <source>
        <dbReference type="Pfam" id="PF25954"/>
    </source>
</evidence>
<evidence type="ECO:0000256" key="2">
    <source>
        <dbReference type="SAM" id="SignalP"/>
    </source>
</evidence>
<dbReference type="InterPro" id="IPR058792">
    <property type="entry name" value="Beta-barrel_RND_2"/>
</dbReference>
<dbReference type="OrthoDB" id="9806939at2"/>
<dbReference type="InterPro" id="IPR051909">
    <property type="entry name" value="MFP_Cation_Efflux"/>
</dbReference>
<dbReference type="Gene3D" id="2.40.50.100">
    <property type="match status" value="1"/>
</dbReference>
<dbReference type="Pfam" id="PF25973">
    <property type="entry name" value="BSH_CzcB"/>
    <property type="match status" value="1"/>
</dbReference>
<keyword evidence="2" id="KW-0732">Signal</keyword>
<dbReference type="Pfam" id="PF25975">
    <property type="entry name" value="CzcB_C"/>
    <property type="match status" value="1"/>
</dbReference>
<evidence type="ECO:0000256" key="1">
    <source>
        <dbReference type="ARBA" id="ARBA00022448"/>
    </source>
</evidence>
<dbReference type="GO" id="GO:0030313">
    <property type="term" value="C:cell envelope"/>
    <property type="evidence" value="ECO:0007669"/>
    <property type="project" value="TreeGrafter"/>
</dbReference>
<dbReference type="SUPFAM" id="SSF111369">
    <property type="entry name" value="HlyD-like secretion proteins"/>
    <property type="match status" value="1"/>
</dbReference>
<sequence precursor="true">MLNRITIITQKLAFLLCCAVAFGGNVVAEAGSDHATENERSDEETEFLEFLWDKAKGEGIEFVGVGPAVIGVRQSFYGETVINGNTLVHVVPRFSGTIKGVSKMLGDTVRAGDVLATVQSNESLSNYQVKAEIDGVIIDQDATKGEFVSTDKVLFKLANLETTWANISVPPMMLKSVKMGTPATAISQSTDARLETQITYVRPTLSESTRSGHARLELPNKNLEWPAGMFVMVEVVLSEKNVPLAIPDTSVLLIENKPSVFVQSEAPDGDQGFEVRHLKLGRSDGRWVEVIDGLKADEVVAAGNTFLLKAEMGKSSAEHSH</sequence>
<evidence type="ECO:0000259" key="4">
    <source>
        <dbReference type="Pfam" id="PF25973"/>
    </source>
</evidence>
<feature type="signal peptide" evidence="2">
    <location>
        <begin position="1"/>
        <end position="23"/>
    </location>
</feature>
<keyword evidence="7" id="KW-1185">Reference proteome</keyword>
<comment type="caution">
    <text evidence="6">The sequence shown here is derived from an EMBL/GenBank/DDBJ whole genome shotgun (WGS) entry which is preliminary data.</text>
</comment>
<dbReference type="Pfam" id="PF25954">
    <property type="entry name" value="Beta-barrel_RND_2"/>
    <property type="match status" value="1"/>
</dbReference>
<dbReference type="PANTHER" id="PTHR30097:SF4">
    <property type="entry name" value="SLR6042 PROTEIN"/>
    <property type="match status" value="1"/>
</dbReference>
<feature type="chain" id="PRO_5023001392" evidence="2">
    <location>
        <begin position="24"/>
        <end position="321"/>
    </location>
</feature>
<proteinExistence type="predicted"/>
<evidence type="ECO:0000313" key="7">
    <source>
        <dbReference type="Proteomes" id="UP000317977"/>
    </source>
</evidence>
<dbReference type="Proteomes" id="UP000317977">
    <property type="component" value="Unassembled WGS sequence"/>
</dbReference>
<dbReference type="Gene3D" id="2.40.420.20">
    <property type="match status" value="1"/>
</dbReference>
<evidence type="ECO:0000259" key="5">
    <source>
        <dbReference type="Pfam" id="PF25975"/>
    </source>
</evidence>
<dbReference type="PANTHER" id="PTHR30097">
    <property type="entry name" value="CATION EFFLUX SYSTEM PROTEIN CUSB"/>
    <property type="match status" value="1"/>
</dbReference>
<feature type="domain" description="CusB-like beta-barrel" evidence="3">
    <location>
        <begin position="163"/>
        <end position="235"/>
    </location>
</feature>